<name>A0A6G4UCP9_9ACTN</name>
<evidence type="ECO:0000313" key="4">
    <source>
        <dbReference type="Proteomes" id="UP000481583"/>
    </source>
</evidence>
<proteinExistence type="predicted"/>
<feature type="region of interest" description="Disordered" evidence="1">
    <location>
        <begin position="233"/>
        <end position="278"/>
    </location>
</feature>
<feature type="region of interest" description="Disordered" evidence="1">
    <location>
        <begin position="78"/>
        <end position="169"/>
    </location>
</feature>
<keyword evidence="2" id="KW-0472">Membrane</keyword>
<reference evidence="3 4" key="1">
    <citation type="submission" date="2020-02" db="EMBL/GenBank/DDBJ databases">
        <title>Whole-genome analyses of novel actinobacteria.</title>
        <authorList>
            <person name="Sahin N."/>
        </authorList>
    </citation>
    <scope>NUCLEOTIDE SEQUENCE [LARGE SCALE GENOMIC DNA]</scope>
    <source>
        <strain evidence="3 4">A7024</strain>
    </source>
</reference>
<evidence type="ECO:0000313" key="3">
    <source>
        <dbReference type="EMBL" id="NGN69923.1"/>
    </source>
</evidence>
<accession>A0A6G4UCP9</accession>
<dbReference type="EMBL" id="JAAKZV010000364">
    <property type="protein sequence ID" value="NGN69923.1"/>
    <property type="molecule type" value="Genomic_DNA"/>
</dbReference>
<keyword evidence="2" id="KW-0812">Transmembrane</keyword>
<dbReference type="AlphaFoldDB" id="A0A6G4UCP9"/>
<keyword evidence="4" id="KW-1185">Reference proteome</keyword>
<feature type="transmembrane region" description="Helical" evidence="2">
    <location>
        <begin position="58"/>
        <end position="79"/>
    </location>
</feature>
<feature type="compositionally biased region" description="Basic and acidic residues" evidence="1">
    <location>
        <begin position="1"/>
        <end position="10"/>
    </location>
</feature>
<evidence type="ECO:0000256" key="1">
    <source>
        <dbReference type="SAM" id="MobiDB-lite"/>
    </source>
</evidence>
<feature type="compositionally biased region" description="Basic and acidic residues" evidence="1">
    <location>
        <begin position="242"/>
        <end position="255"/>
    </location>
</feature>
<sequence length="278" mass="29859">MPEHHHDELRRKLRSAAGEYEPDSARIRARVERGMAEPGSVDVTPAARHRARAWLRPVGAAVAVAGVLAAAGVSATAALRQDDGPQQPSAATSAPESQSPTSGPTPSESGRRSMPPAPPASSDAASRSPERSSKPSSDTKPPEKAYADGPLWTDGSLNSGSGEYWSQSDVTLKTRRTLTKVTVELRLARTEGLASTGSWRTLPEDDFDTEVEEEDGYLIYRWTLKEGRSIPPGDHVFAGQYDHPEGSRDAGKDDYSATAVAPDDDHLSVEGDFFPRDD</sequence>
<feature type="compositionally biased region" description="Polar residues" evidence="1">
    <location>
        <begin position="155"/>
        <end position="169"/>
    </location>
</feature>
<feature type="compositionally biased region" description="Low complexity" evidence="1">
    <location>
        <begin position="95"/>
        <end position="127"/>
    </location>
</feature>
<dbReference type="RefSeq" id="WP_165245280.1">
    <property type="nucleotide sequence ID" value="NZ_JAAKZV010000364.1"/>
</dbReference>
<feature type="compositionally biased region" description="Polar residues" evidence="1">
    <location>
        <begin position="84"/>
        <end position="94"/>
    </location>
</feature>
<feature type="compositionally biased region" description="Basic and acidic residues" evidence="1">
    <location>
        <begin position="263"/>
        <end position="278"/>
    </location>
</feature>
<keyword evidence="2" id="KW-1133">Transmembrane helix</keyword>
<feature type="region of interest" description="Disordered" evidence="1">
    <location>
        <begin position="1"/>
        <end position="25"/>
    </location>
</feature>
<comment type="caution">
    <text evidence="3">The sequence shown here is derived from an EMBL/GenBank/DDBJ whole genome shotgun (WGS) entry which is preliminary data.</text>
</comment>
<gene>
    <name evidence="3" type="ORF">G5C51_39305</name>
</gene>
<dbReference type="Proteomes" id="UP000481583">
    <property type="component" value="Unassembled WGS sequence"/>
</dbReference>
<protein>
    <submittedName>
        <fullName evidence="3">Uncharacterized protein</fullName>
    </submittedName>
</protein>
<organism evidence="3 4">
    <name type="scientific">Streptomyces coryli</name>
    <dbReference type="NCBI Taxonomy" id="1128680"/>
    <lineage>
        <taxon>Bacteria</taxon>
        <taxon>Bacillati</taxon>
        <taxon>Actinomycetota</taxon>
        <taxon>Actinomycetes</taxon>
        <taxon>Kitasatosporales</taxon>
        <taxon>Streptomycetaceae</taxon>
        <taxon>Streptomyces</taxon>
    </lineage>
</organism>
<evidence type="ECO:0000256" key="2">
    <source>
        <dbReference type="SAM" id="Phobius"/>
    </source>
</evidence>